<keyword evidence="2" id="KW-1185">Reference proteome</keyword>
<sequence>MEVDFWEEVAITGEGDKWYPPTPASNSKIWRYRSLDRYLSILDGESLWFARADEVGDQYEGSLPELTFRRWVSKLAKLRIDYQSVFRYLQLMSHLNCWHENTSESFAMWDIYLENNCGVAIVSTPSRVKNALQINEGEYLTGKVNYIDYTEGDFNIDSTVTPFFHKRESFQHEREYRILYRQGEDAYDDDGMKTEDFGENIPEGIPVSIDIGTLIEEVVISPGGDDEFREEVVDETRARGFEFPINHSKLTGTPLF</sequence>
<name>A0A1N7EYX3_9EURY</name>
<evidence type="ECO:0000313" key="2">
    <source>
        <dbReference type="Proteomes" id="UP000186914"/>
    </source>
</evidence>
<gene>
    <name evidence="1" type="ORF">SAMN05421858_4649</name>
</gene>
<dbReference type="AlphaFoldDB" id="A0A1N7EYX3"/>
<protein>
    <recommendedName>
        <fullName evidence="3">DUF2971 domain-containing protein</fullName>
    </recommendedName>
</protein>
<proteinExistence type="predicted"/>
<evidence type="ECO:0008006" key="3">
    <source>
        <dbReference type="Google" id="ProtNLM"/>
    </source>
</evidence>
<reference evidence="2" key="1">
    <citation type="submission" date="2017-01" db="EMBL/GenBank/DDBJ databases">
        <authorList>
            <person name="Varghese N."/>
            <person name="Submissions S."/>
        </authorList>
    </citation>
    <scope>NUCLEOTIDE SEQUENCE [LARGE SCALE GENOMIC DNA]</scope>
    <source>
        <strain evidence="2">CGMCC 1.7737</strain>
    </source>
</reference>
<dbReference type="EMBL" id="FTNO01000007">
    <property type="protein sequence ID" value="SIR93298.1"/>
    <property type="molecule type" value="Genomic_DNA"/>
</dbReference>
<dbReference type="Proteomes" id="UP000186914">
    <property type="component" value="Unassembled WGS sequence"/>
</dbReference>
<accession>A0A1N7EYX3</accession>
<evidence type="ECO:0000313" key="1">
    <source>
        <dbReference type="EMBL" id="SIR93298.1"/>
    </source>
</evidence>
<organism evidence="1 2">
    <name type="scientific">Haladaptatus litoreus</name>
    <dbReference type="NCBI Taxonomy" id="553468"/>
    <lineage>
        <taxon>Archaea</taxon>
        <taxon>Methanobacteriati</taxon>
        <taxon>Methanobacteriota</taxon>
        <taxon>Stenosarchaea group</taxon>
        <taxon>Halobacteria</taxon>
        <taxon>Halobacteriales</taxon>
        <taxon>Haladaptataceae</taxon>
        <taxon>Haladaptatus</taxon>
    </lineage>
</organism>